<dbReference type="GO" id="GO:0003824">
    <property type="term" value="F:catalytic activity"/>
    <property type="evidence" value="ECO:0007669"/>
    <property type="project" value="InterPro"/>
</dbReference>
<evidence type="ECO:0000313" key="4">
    <source>
        <dbReference type="EMBL" id="KAK1742989.1"/>
    </source>
</evidence>
<dbReference type="Proteomes" id="UP001224775">
    <property type="component" value="Unassembled WGS sequence"/>
</dbReference>
<organism evidence="4 5">
    <name type="scientific">Skeletonema marinoi</name>
    <dbReference type="NCBI Taxonomy" id="267567"/>
    <lineage>
        <taxon>Eukaryota</taxon>
        <taxon>Sar</taxon>
        <taxon>Stramenopiles</taxon>
        <taxon>Ochrophyta</taxon>
        <taxon>Bacillariophyta</taxon>
        <taxon>Coscinodiscophyceae</taxon>
        <taxon>Thalassiosirophycidae</taxon>
        <taxon>Thalassiosirales</taxon>
        <taxon>Skeletonemataceae</taxon>
        <taxon>Skeletonema</taxon>
        <taxon>Skeletonema marinoi-dohrnii complex</taxon>
    </lineage>
</organism>
<comment type="caution">
    <text evidence="4">The sequence shown here is derived from an EMBL/GenBank/DDBJ whole genome shotgun (WGS) entry which is preliminary data.</text>
</comment>
<dbReference type="GO" id="GO:0005634">
    <property type="term" value="C:nucleus"/>
    <property type="evidence" value="ECO:0007669"/>
    <property type="project" value="UniProtKB-SubCell"/>
</dbReference>
<dbReference type="InterPro" id="IPR036047">
    <property type="entry name" value="F-box-like_dom_sf"/>
</dbReference>
<dbReference type="GO" id="GO:0003677">
    <property type="term" value="F:DNA binding"/>
    <property type="evidence" value="ECO:0007669"/>
    <property type="project" value="InterPro"/>
</dbReference>
<proteinExistence type="predicted"/>
<evidence type="ECO:0000256" key="2">
    <source>
        <dbReference type="ARBA" id="ARBA00023242"/>
    </source>
</evidence>
<dbReference type="GO" id="GO:0006281">
    <property type="term" value="P:DNA repair"/>
    <property type="evidence" value="ECO:0007669"/>
    <property type="project" value="InterPro"/>
</dbReference>
<accession>A0AAD8YAS1</accession>
<dbReference type="PANTHER" id="PTHR15074">
    <property type="entry name" value="METHYL-CPG-BINDING PROTEIN"/>
    <property type="match status" value="1"/>
</dbReference>
<keyword evidence="5" id="KW-1185">Reference proteome</keyword>
<gene>
    <name evidence="4" type="ORF">QTG54_006586</name>
</gene>
<evidence type="ECO:0000256" key="3">
    <source>
        <dbReference type="SAM" id="MobiDB-lite"/>
    </source>
</evidence>
<feature type="compositionally biased region" description="Basic residues" evidence="3">
    <location>
        <begin position="240"/>
        <end position="272"/>
    </location>
</feature>
<keyword evidence="2" id="KW-0539">Nucleus</keyword>
<evidence type="ECO:0000313" key="5">
    <source>
        <dbReference type="Proteomes" id="UP001224775"/>
    </source>
</evidence>
<dbReference type="InterPro" id="IPR011257">
    <property type="entry name" value="DNA_glycosylase"/>
</dbReference>
<dbReference type="EMBL" id="JATAAI010000010">
    <property type="protein sequence ID" value="KAK1742989.1"/>
    <property type="molecule type" value="Genomic_DNA"/>
</dbReference>
<evidence type="ECO:0000256" key="1">
    <source>
        <dbReference type="ARBA" id="ARBA00004123"/>
    </source>
</evidence>
<dbReference type="Gene3D" id="1.10.340.30">
    <property type="entry name" value="Hypothetical protein, domain 2"/>
    <property type="match status" value="1"/>
</dbReference>
<dbReference type="SUPFAM" id="SSF48150">
    <property type="entry name" value="DNA-glycosylase"/>
    <property type="match status" value="1"/>
</dbReference>
<reference evidence="4" key="1">
    <citation type="submission" date="2023-06" db="EMBL/GenBank/DDBJ databases">
        <title>Survivors Of The Sea: Transcriptome response of Skeletonema marinoi to long-term dormancy.</title>
        <authorList>
            <person name="Pinder M.I.M."/>
            <person name="Kourtchenko O."/>
            <person name="Robertson E.K."/>
            <person name="Larsson T."/>
            <person name="Maumus F."/>
            <person name="Osuna-Cruz C.M."/>
            <person name="Vancaester E."/>
            <person name="Stenow R."/>
            <person name="Vandepoele K."/>
            <person name="Ploug H."/>
            <person name="Bruchert V."/>
            <person name="Godhe A."/>
            <person name="Topel M."/>
        </authorList>
    </citation>
    <scope>NUCLEOTIDE SEQUENCE</scope>
    <source>
        <strain evidence="4">R05AC</strain>
    </source>
</reference>
<name>A0AAD8YAS1_9STRA</name>
<dbReference type="AlphaFoldDB" id="A0AAD8YAS1"/>
<dbReference type="InterPro" id="IPR045138">
    <property type="entry name" value="MeCP2/MBD4"/>
</dbReference>
<sequence>MSLDLVDSDSLIHIIQYCQAEEAARVGLCNEKWNDKIFQGGKLWKTFATTRWGDGVSLVDSDEEQSTTSYSWYEYYRHRCSWMSLPGQKSKLDLIQEDYGHDPYKLLSACILCSRTSGSQTVKDVVKAFFDKYKTPSDILSGDIATIEKELKPLGLNRENTMKKFAQGFLRPWTQVSELHGCGAFASSSFDIFCRGDFKKVLREKKCDKNVRAYASYLQRVVDQTDEEVDVADNSNAAGKVKRKAKQKKTQPRKRVTLSTRKGPRRKSPRGC</sequence>
<protein>
    <submittedName>
        <fullName evidence="4">Methyl-CpG-binding domain protein 4-like protein</fullName>
    </submittedName>
</protein>
<dbReference type="SUPFAM" id="SSF81383">
    <property type="entry name" value="F-box domain"/>
    <property type="match status" value="1"/>
</dbReference>
<feature type="region of interest" description="Disordered" evidence="3">
    <location>
        <begin position="233"/>
        <end position="272"/>
    </location>
</feature>
<comment type="subcellular location">
    <subcellularLocation>
        <location evidence="1">Nucleus</location>
    </subcellularLocation>
</comment>
<dbReference type="PANTHER" id="PTHR15074:SF0">
    <property type="entry name" value="METHYL-CPG-BINDING DOMAIN PROTEIN 4-LIKE PROTEIN"/>
    <property type="match status" value="1"/>
</dbReference>